<feature type="domain" description="Ig-like" evidence="11">
    <location>
        <begin position="292"/>
        <end position="391"/>
    </location>
</feature>
<feature type="domain" description="Ig-like" evidence="11">
    <location>
        <begin position="674"/>
        <end position="794"/>
    </location>
</feature>
<dbReference type="InterPro" id="IPR036179">
    <property type="entry name" value="Ig-like_dom_sf"/>
</dbReference>
<evidence type="ECO:0000256" key="1">
    <source>
        <dbReference type="ARBA" id="ARBA00004479"/>
    </source>
</evidence>
<dbReference type="FunFam" id="2.60.40.10:FF:000491">
    <property type="entry name" value="Immunoglobulin superfamily, member 3"/>
    <property type="match status" value="1"/>
</dbReference>
<dbReference type="InterPro" id="IPR007110">
    <property type="entry name" value="Ig-like_dom"/>
</dbReference>
<feature type="transmembrane region" description="Helical" evidence="9">
    <location>
        <begin position="1339"/>
        <end position="1362"/>
    </location>
</feature>
<protein>
    <recommendedName>
        <fullName evidence="11">Ig-like domain-containing protein</fullName>
    </recommendedName>
</protein>
<name>A0AAV6H952_9TELE</name>
<keyword evidence="13" id="KW-1185">Reference proteome</keyword>
<dbReference type="SMART" id="SM00406">
    <property type="entry name" value="IGv"/>
    <property type="match status" value="7"/>
</dbReference>
<feature type="signal peptide" evidence="10">
    <location>
        <begin position="1"/>
        <end position="27"/>
    </location>
</feature>
<feature type="domain" description="Ig-like" evidence="11">
    <location>
        <begin position="1067"/>
        <end position="1170"/>
    </location>
</feature>
<evidence type="ECO:0000256" key="6">
    <source>
        <dbReference type="ARBA" id="ARBA00023136"/>
    </source>
</evidence>
<evidence type="ECO:0000256" key="8">
    <source>
        <dbReference type="ARBA" id="ARBA00023319"/>
    </source>
</evidence>
<evidence type="ECO:0000256" key="5">
    <source>
        <dbReference type="ARBA" id="ARBA00022989"/>
    </source>
</evidence>
<feature type="domain" description="Ig-like" evidence="11">
    <location>
        <begin position="152"/>
        <end position="273"/>
    </location>
</feature>
<keyword evidence="4" id="KW-0677">Repeat</keyword>
<feature type="domain" description="Ig-like" evidence="11">
    <location>
        <begin position="797"/>
        <end position="927"/>
    </location>
</feature>
<evidence type="ECO:0000313" key="13">
    <source>
        <dbReference type="Proteomes" id="UP000823561"/>
    </source>
</evidence>
<organism evidence="12 13">
    <name type="scientific">Alosa alosa</name>
    <name type="common">allis shad</name>
    <dbReference type="NCBI Taxonomy" id="278164"/>
    <lineage>
        <taxon>Eukaryota</taxon>
        <taxon>Metazoa</taxon>
        <taxon>Chordata</taxon>
        <taxon>Craniata</taxon>
        <taxon>Vertebrata</taxon>
        <taxon>Euteleostomi</taxon>
        <taxon>Actinopterygii</taxon>
        <taxon>Neopterygii</taxon>
        <taxon>Teleostei</taxon>
        <taxon>Clupei</taxon>
        <taxon>Clupeiformes</taxon>
        <taxon>Clupeoidei</taxon>
        <taxon>Clupeidae</taxon>
        <taxon>Alosa</taxon>
    </lineage>
</organism>
<dbReference type="EMBL" id="JADWDJ010000003">
    <property type="protein sequence ID" value="KAG5283833.1"/>
    <property type="molecule type" value="Genomic_DNA"/>
</dbReference>
<gene>
    <name evidence="12" type="ORF">AALO_G00046640</name>
</gene>
<sequence>MESHVHMWPFSLLLCLLGLLQTDVGQAQRMVTIQEGPLYRVKGFHVAITCSVSGFKGKAEQDFRFSAYRATRPDQEIQIISTEGAGFAYATFSQRVKSKDIWIERLSGSSVVFHINNALLEDTAEIECHTPNTDGGYLGTYNAKTSLHVVEDTLTAIYSGSSSKSLFEGDPLLLECHASSQTFQHTHLSVTWLLHGNGEAEPRPIISLDRDLTVRPGAVYEERYKSRQVVIEKVEETRYQLRMVKLQQGDQGRIFCRVQEWIQDPDRSWVNVAERDAQASDVAVKAVDVAADSFAAHIDVAKADLQEGEAVEVRCSVQTQKLPELFFTVAWFKGEQELVRLGPLGRLTVASAYERREREGELRAAKTTEKDYLLTLRPVRAEDQGAYQCRVWLEQRGPSGVFSQGQSEQSQPQQVTIIPKASGLRVSMVPSLIVTEGAPLTLSCNVSGPHGELSVAWRHRTDSQGSSFSDVVSLSLEGVMELGAQFSQRPALRTFRMADGTIVLEMGEAGVADAGVYECTVSEWSRDSGGEVKKTVSPSQECSVQVTTLDELVKVGLKSRTNKVEVNKEIRLLCDVRAPKVPLSVTWLYLQTASSKPQTVVSLLHTGDVIWGRERDGYQLSTVVSGEHTQYTLAMTKASLRNSGLYKCEVGAYLRQTQRANKPSNPLGVQVRKPASTLSVTPSSPQRSIVNSDIQVSCTVGKATSNSSRLNVTWHVGGRVVAGSDRDGVVMLHDAGKRTGMSTLPGPTFQLALRQTGASDSGVYMCQVQEWLQDPSGEWYSLPSQNATVDVTISEKPSDFRTDETITHKDEREGGQVDLTCSIISGVDDPSSHLSLTWYFQSSSPGPDSSTLTLLTYSQQGDLMYGDSPAGLQTRLRFSRTNPKTFRLTVANVEPSDSGQYWCGVEQYQHGCTGVWEKKGSRETGVTHVTVEPTAASLSLQKTTKSVTTKPMSRFDVDCLVESHSSDRSVFEVIWSRTQDEGRTQMVFNASRDGTFRALDSPAGGMMFRRPTPMHFVLTYQNVGPSEVGSYSCHVTEWLLMPGNRWRKLAEDRSGELNVNIQMEVKSNFSMNKISRNRVVTEDQRLDLECSVGTEGSDPSSSIYTVTWLFQRPGSDVSIPLLTQMFDGRLKIHEGYQDRLRFSHPKKDSFVLTIMTAVPSDNGKYHCQVEVRQHACNSDGQWKTVASDQSGVITVSVHELEGNLQLEKKTRSVNVTDLQAGFNVDCNIISKSSEESLFEVTWFRAEDKKQKEAIFRSTRNGTLQNLDKARKRLVFGRPTVTFFTLTVPDVNVTDSGQYTCEVVEWFKTATNTWKKTVAESEKVTVNVHIAAPVKGSPDVTIPVCVVIMLILAGALVFLAVMLRKATKSQKVNKNSLWAESNPLKPAAEA</sequence>
<dbReference type="SMART" id="SM00408">
    <property type="entry name" value="IGc2"/>
    <property type="match status" value="5"/>
</dbReference>
<evidence type="ECO:0000256" key="7">
    <source>
        <dbReference type="ARBA" id="ARBA00023157"/>
    </source>
</evidence>
<evidence type="ECO:0000259" key="11">
    <source>
        <dbReference type="PROSITE" id="PS50835"/>
    </source>
</evidence>
<keyword evidence="7" id="KW-1015">Disulfide bond</keyword>
<evidence type="ECO:0000256" key="2">
    <source>
        <dbReference type="ARBA" id="ARBA00022692"/>
    </source>
</evidence>
<dbReference type="Proteomes" id="UP000823561">
    <property type="component" value="Chromosome 3"/>
</dbReference>
<dbReference type="InterPro" id="IPR003599">
    <property type="entry name" value="Ig_sub"/>
</dbReference>
<keyword evidence="2 9" id="KW-0812">Transmembrane</keyword>
<evidence type="ECO:0000256" key="4">
    <source>
        <dbReference type="ARBA" id="ARBA00022737"/>
    </source>
</evidence>
<dbReference type="SUPFAM" id="SSF48726">
    <property type="entry name" value="Immunoglobulin"/>
    <property type="match status" value="10"/>
</dbReference>
<feature type="domain" description="Ig-like" evidence="11">
    <location>
        <begin position="419"/>
        <end position="537"/>
    </location>
</feature>
<feature type="domain" description="Ig-like" evidence="11">
    <location>
        <begin position="1224"/>
        <end position="1318"/>
    </location>
</feature>
<dbReference type="Gene3D" id="2.60.40.10">
    <property type="entry name" value="Immunoglobulins"/>
    <property type="match status" value="10"/>
</dbReference>
<evidence type="ECO:0000256" key="10">
    <source>
        <dbReference type="SAM" id="SignalP"/>
    </source>
</evidence>
<dbReference type="PANTHER" id="PTHR12207:SF25">
    <property type="entry name" value="IMMUNOGLOBULIN SUPERFAMILY MEMBER 2"/>
    <property type="match status" value="1"/>
</dbReference>
<feature type="domain" description="Ig-like" evidence="11">
    <location>
        <begin position="538"/>
        <end position="650"/>
    </location>
</feature>
<dbReference type="GO" id="GO:0016020">
    <property type="term" value="C:membrane"/>
    <property type="evidence" value="ECO:0007669"/>
    <property type="project" value="UniProtKB-SubCell"/>
</dbReference>
<dbReference type="InterPro" id="IPR013106">
    <property type="entry name" value="Ig_V-set"/>
</dbReference>
<accession>A0AAV6H952</accession>
<dbReference type="PANTHER" id="PTHR12207">
    <property type="entry name" value="V-SET AND TRANSMEMBRANE DOMAIN-CONTAINING PROTEIN"/>
    <property type="match status" value="1"/>
</dbReference>
<keyword evidence="3 10" id="KW-0732">Signal</keyword>
<dbReference type="PROSITE" id="PS50835">
    <property type="entry name" value="IG_LIKE"/>
    <property type="match status" value="9"/>
</dbReference>
<comment type="caution">
    <text evidence="12">The sequence shown here is derived from an EMBL/GenBank/DDBJ whole genome shotgun (WGS) entry which is preliminary data.</text>
</comment>
<dbReference type="InterPro" id="IPR051102">
    <property type="entry name" value="IgSF_V-set/TM_domain"/>
</dbReference>
<dbReference type="CDD" id="cd00096">
    <property type="entry name" value="Ig"/>
    <property type="match status" value="1"/>
</dbReference>
<comment type="subcellular location">
    <subcellularLocation>
        <location evidence="1">Membrane</location>
        <topology evidence="1">Single-pass type I membrane protein</topology>
    </subcellularLocation>
</comment>
<dbReference type="Pfam" id="PF07686">
    <property type="entry name" value="V-set"/>
    <property type="match status" value="4"/>
</dbReference>
<proteinExistence type="predicted"/>
<evidence type="ECO:0000313" key="12">
    <source>
        <dbReference type="EMBL" id="KAG5283833.1"/>
    </source>
</evidence>
<dbReference type="SMART" id="SM00409">
    <property type="entry name" value="IG"/>
    <property type="match status" value="10"/>
</dbReference>
<keyword evidence="5 9" id="KW-1133">Transmembrane helix</keyword>
<keyword evidence="6 9" id="KW-0472">Membrane</keyword>
<keyword evidence="8" id="KW-0393">Immunoglobulin domain</keyword>
<feature type="chain" id="PRO_5043809256" description="Ig-like domain-containing protein" evidence="10">
    <location>
        <begin position="28"/>
        <end position="1389"/>
    </location>
</feature>
<dbReference type="InterPro" id="IPR013783">
    <property type="entry name" value="Ig-like_fold"/>
</dbReference>
<dbReference type="InterPro" id="IPR003598">
    <property type="entry name" value="Ig_sub2"/>
</dbReference>
<dbReference type="FunFam" id="2.60.40.10:FF:000191">
    <property type="entry name" value="Immunoglobulin superfamily member 3"/>
    <property type="match status" value="1"/>
</dbReference>
<reference evidence="12" key="1">
    <citation type="submission" date="2020-10" db="EMBL/GenBank/DDBJ databases">
        <title>Chromosome-scale genome assembly of the Allis shad, Alosa alosa.</title>
        <authorList>
            <person name="Margot Z."/>
            <person name="Christophe K."/>
            <person name="Cabau C."/>
            <person name="Louis A."/>
            <person name="Berthelot C."/>
            <person name="Parey E."/>
            <person name="Roest Crollius H."/>
            <person name="Montfort J."/>
            <person name="Robinson-Rechavi M."/>
            <person name="Bucao C."/>
            <person name="Bouchez O."/>
            <person name="Gislard M."/>
            <person name="Lluch J."/>
            <person name="Milhes M."/>
            <person name="Lampietro C."/>
            <person name="Lopez Roques C."/>
            <person name="Donnadieu C."/>
            <person name="Braasch I."/>
            <person name="Desvignes T."/>
            <person name="Postlethwait J."/>
            <person name="Bobe J."/>
            <person name="Guiguen Y."/>
        </authorList>
    </citation>
    <scope>NUCLEOTIDE SEQUENCE</scope>
    <source>
        <strain evidence="12">M-15738</strain>
        <tissue evidence="12">Blood</tissue>
    </source>
</reference>
<evidence type="ECO:0000256" key="9">
    <source>
        <dbReference type="SAM" id="Phobius"/>
    </source>
</evidence>
<evidence type="ECO:0000256" key="3">
    <source>
        <dbReference type="ARBA" id="ARBA00022729"/>
    </source>
</evidence>
<feature type="domain" description="Ig-like" evidence="11">
    <location>
        <begin position="933"/>
        <end position="1036"/>
    </location>
</feature>
<dbReference type="CDD" id="cd00099">
    <property type="entry name" value="IgV"/>
    <property type="match status" value="2"/>
</dbReference>